<feature type="domain" description="IPT/TIG" evidence="2">
    <location>
        <begin position="489"/>
        <end position="575"/>
    </location>
</feature>
<keyword evidence="1" id="KW-0732">Signal</keyword>
<accession>A0A812WJA2</accession>
<dbReference type="EMBL" id="CAJNIZ010044156">
    <property type="protein sequence ID" value="CAE7680005.1"/>
    <property type="molecule type" value="Genomic_DNA"/>
</dbReference>
<reference evidence="3" key="1">
    <citation type="submission" date="2021-02" db="EMBL/GenBank/DDBJ databases">
        <authorList>
            <person name="Dougan E. K."/>
            <person name="Rhodes N."/>
            <person name="Thang M."/>
            <person name="Chan C."/>
        </authorList>
    </citation>
    <scope>NUCLEOTIDE SEQUENCE</scope>
</reference>
<dbReference type="SUPFAM" id="SSF81296">
    <property type="entry name" value="E set domains"/>
    <property type="match status" value="4"/>
</dbReference>
<keyword evidence="4" id="KW-1185">Reference proteome</keyword>
<feature type="domain" description="IPT/TIG" evidence="2">
    <location>
        <begin position="166"/>
        <end position="244"/>
    </location>
</feature>
<evidence type="ECO:0000256" key="1">
    <source>
        <dbReference type="ARBA" id="ARBA00022729"/>
    </source>
</evidence>
<comment type="caution">
    <text evidence="3">The sequence shown here is derived from an EMBL/GenBank/DDBJ whole genome shotgun (WGS) entry which is preliminary data.</text>
</comment>
<dbReference type="PANTHER" id="PTHR46769">
    <property type="entry name" value="POLYCYSTIC KIDNEY AND HEPATIC DISEASE 1 (AUTOSOMAL RECESSIVE)-LIKE 1"/>
    <property type="match status" value="1"/>
</dbReference>
<dbReference type="Proteomes" id="UP000649617">
    <property type="component" value="Unassembled WGS sequence"/>
</dbReference>
<feature type="domain" description="IPT/TIG" evidence="2">
    <location>
        <begin position="61"/>
        <end position="119"/>
    </location>
</feature>
<organism evidence="3 4">
    <name type="scientific">Symbiodinium pilosum</name>
    <name type="common">Dinoflagellate</name>
    <dbReference type="NCBI Taxonomy" id="2952"/>
    <lineage>
        <taxon>Eukaryota</taxon>
        <taxon>Sar</taxon>
        <taxon>Alveolata</taxon>
        <taxon>Dinophyceae</taxon>
        <taxon>Suessiales</taxon>
        <taxon>Symbiodiniaceae</taxon>
        <taxon>Symbiodinium</taxon>
    </lineage>
</organism>
<dbReference type="InterPro" id="IPR014756">
    <property type="entry name" value="Ig_E-set"/>
</dbReference>
<dbReference type="PANTHER" id="PTHR46769:SF2">
    <property type="entry name" value="FIBROCYSTIN-L ISOFORM 2 PRECURSOR-RELATED"/>
    <property type="match status" value="1"/>
</dbReference>
<evidence type="ECO:0000313" key="4">
    <source>
        <dbReference type="Proteomes" id="UP000649617"/>
    </source>
</evidence>
<evidence type="ECO:0000259" key="2">
    <source>
        <dbReference type="Pfam" id="PF01833"/>
    </source>
</evidence>
<dbReference type="InterPro" id="IPR052387">
    <property type="entry name" value="Fibrocystin"/>
</dbReference>
<dbReference type="Pfam" id="PF01833">
    <property type="entry name" value="TIG"/>
    <property type="match status" value="3"/>
</dbReference>
<protein>
    <recommendedName>
        <fullName evidence="2">IPT/TIG domain-containing protein</fullName>
    </recommendedName>
</protein>
<sequence>MQVPVSVLASDREVVCTTPHWEIRPYGAVSERVLVRLSTDGVGTARSSQAYVNFVAYPAPQTVEPIEGPVEGGTMVLVHGQHFRPHGQELFIRCIFGTRKSQALILSDTELQCTSPPVDGAYLPTGYLAPFDLETVPAPAIMKGTTPAASQFPKKQLTFYYRRFIPSISWVEPLSGPEFGSTLVSLRSDAPILNSKNLKCVFGNIQVPLFLVTQNEATCTSPPVVQPGVVELTLTADGQNRKQIGPSGDAVRFKYYVTPTVAKVTPAFGSSRGGTIVQLEGAHFINDVRLTCKFGEVMVPAGFTANLAVGHPVDFPPVRGVYCRNASVRRYHPDKDIARIRCRFGTLTVPGIRVNETFLECVSPAASGSDGILQVDPPLGPNHRSLSIRLIGEGFISTNYLKVRFGGVSIEAEGQHLVQTALASTDTEAVVELPRLSVHTDMTRVPLYISNNGQNYAPEGVLQWDQDEDAYDVPKSMAYFTFHESILLRNVDPEVGMTYGGGFVSVFGYGFLNSTGLNCSFEWIGSPSVVYISSTQIMCEVPNMLAARSSKALGHATLRVTLNNRDWSQTSLSFRFLGECPIGHYCQHKAFNDYTFRLLPCPAGHFCESAGMSSPTPCPPGAFMPYRRQVQCQLCPIGFWCPRSRMIQPIGCRRGWVCDEPGLVVPYKRCPAGYYCAQLSALQ</sequence>
<evidence type="ECO:0000313" key="3">
    <source>
        <dbReference type="EMBL" id="CAE7680005.1"/>
    </source>
</evidence>
<dbReference type="SMART" id="SM01411">
    <property type="entry name" value="Ephrin_rec_like"/>
    <property type="match status" value="1"/>
</dbReference>
<dbReference type="AlphaFoldDB" id="A0A812WJA2"/>
<dbReference type="Gene3D" id="2.60.40.10">
    <property type="entry name" value="Immunoglobulins"/>
    <property type="match status" value="4"/>
</dbReference>
<dbReference type="InterPro" id="IPR002909">
    <property type="entry name" value="IPT_dom"/>
</dbReference>
<dbReference type="CDD" id="cd00603">
    <property type="entry name" value="IPT_PCSR"/>
    <property type="match status" value="1"/>
</dbReference>
<name>A0A812WJA2_SYMPI</name>
<dbReference type="OrthoDB" id="432776at2759"/>
<proteinExistence type="predicted"/>
<gene>
    <name evidence="3" type="ORF">SPIL2461_LOCUS18916</name>
</gene>
<dbReference type="InterPro" id="IPR013783">
    <property type="entry name" value="Ig-like_fold"/>
</dbReference>